<dbReference type="InParanoid" id="A0A482XGD4"/>
<dbReference type="GO" id="GO:0005739">
    <property type="term" value="C:mitochondrion"/>
    <property type="evidence" value="ECO:0007669"/>
    <property type="project" value="UniProtKB-SubCell"/>
</dbReference>
<sequence length="450" mass="50631">MSITGREIITLQIGHYSNYVGAHWWNLQEAAFTNNSDSLTEINNDVLFREGETRRGEVTFTPRLVLSDLKGSLGALTVDGGLYEDQLSPDPSLALWPEDRVEVEAADEAQKNEFLNDLDACSSRAEVCSIDDVKKEKVVVPKRYCLDESVNVWSDYLRTFYHPRSLAITNEYKHNDDNTPFKFYGQGIELWKNEDYQEDFAERIRAYMEEADNSQHLKDEYPSKASVAVVCLPSFCGGQTSTEDDSIRVLNWALTLGSLPELCSLFTPASTVQSGWRQPDTFREFTHLNYNKKLHYHSSAIIAAGLETVSLLYRLRSSRASLKDVTCDLRVLGRAASAISVTLPFAIGQESSLLETLENWNGPLMSSLSPYCSLDKVDLQSVVIRGVSNQRLMSTESVGSMLESLHNEAKRIKIRRLPGFLESGLEILECDEKLEQLLCLSECYAVTDDL</sequence>
<evidence type="ECO:0000313" key="6">
    <source>
        <dbReference type="EMBL" id="RZF44787.1"/>
    </source>
</evidence>
<keyword evidence="7" id="KW-1185">Reference proteome</keyword>
<evidence type="ECO:0000256" key="3">
    <source>
        <dbReference type="ARBA" id="ARBA00023128"/>
    </source>
</evidence>
<dbReference type="PANTHER" id="PTHR13391:SF0">
    <property type="entry name" value="PROTEIN MISATO HOMOLOG 1"/>
    <property type="match status" value="1"/>
</dbReference>
<reference evidence="6 7" key="1">
    <citation type="journal article" date="2017" name="Gigascience">
        <title>Genome sequence of the small brown planthopper, Laodelphax striatellus.</title>
        <authorList>
            <person name="Zhu J."/>
            <person name="Jiang F."/>
            <person name="Wang X."/>
            <person name="Yang P."/>
            <person name="Bao Y."/>
            <person name="Zhao W."/>
            <person name="Wang W."/>
            <person name="Lu H."/>
            <person name="Wang Q."/>
            <person name="Cui N."/>
            <person name="Li J."/>
            <person name="Chen X."/>
            <person name="Luo L."/>
            <person name="Yu J."/>
            <person name="Kang L."/>
            <person name="Cui F."/>
        </authorList>
    </citation>
    <scope>NUCLEOTIDE SEQUENCE [LARGE SCALE GENOMIC DNA]</scope>
    <source>
        <strain evidence="6">Lst14</strain>
    </source>
</reference>
<evidence type="ECO:0000259" key="4">
    <source>
        <dbReference type="Pfam" id="PF10644"/>
    </source>
</evidence>
<dbReference type="GO" id="GO:0007005">
    <property type="term" value="P:mitochondrion organization"/>
    <property type="evidence" value="ECO:0007669"/>
    <property type="project" value="InterPro"/>
</dbReference>
<gene>
    <name evidence="6" type="ORF">LSTR_LSTR000739</name>
</gene>
<keyword evidence="3" id="KW-0496">Mitochondrion</keyword>
<evidence type="ECO:0000256" key="2">
    <source>
        <dbReference type="ARBA" id="ARBA00008507"/>
    </source>
</evidence>
<dbReference type="OrthoDB" id="271881at2759"/>
<dbReference type="PANTHER" id="PTHR13391">
    <property type="entry name" value="MITOCHONDRIAL DISTRIBUTION REGULATOR MISATO"/>
    <property type="match status" value="1"/>
</dbReference>
<proteinExistence type="inferred from homology"/>
<dbReference type="Proteomes" id="UP000291343">
    <property type="component" value="Unassembled WGS sequence"/>
</dbReference>
<dbReference type="InterPro" id="IPR029209">
    <property type="entry name" value="DML1/Misato_tubulin"/>
</dbReference>
<evidence type="ECO:0000256" key="1">
    <source>
        <dbReference type="ARBA" id="ARBA00004173"/>
    </source>
</evidence>
<dbReference type="Pfam" id="PF10644">
    <property type="entry name" value="Misat_Tub_SegII"/>
    <property type="match status" value="1"/>
</dbReference>
<comment type="similarity">
    <text evidence="2">Belongs to the misato family.</text>
</comment>
<feature type="domain" description="Misato Segment II tubulin-like" evidence="4">
    <location>
        <begin position="6"/>
        <end position="119"/>
    </location>
</feature>
<comment type="subcellular location">
    <subcellularLocation>
        <location evidence="1">Mitochondrion</location>
    </subcellularLocation>
</comment>
<evidence type="ECO:0000313" key="7">
    <source>
        <dbReference type="Proteomes" id="UP000291343"/>
    </source>
</evidence>
<dbReference type="InterPro" id="IPR049942">
    <property type="entry name" value="DML1/Misato"/>
</dbReference>
<dbReference type="Gene3D" id="3.40.50.1440">
    <property type="entry name" value="Tubulin/FtsZ, GTPase domain"/>
    <property type="match status" value="1"/>
</dbReference>
<organism evidence="6 7">
    <name type="scientific">Laodelphax striatellus</name>
    <name type="common">Small brown planthopper</name>
    <name type="synonym">Delphax striatella</name>
    <dbReference type="NCBI Taxonomy" id="195883"/>
    <lineage>
        <taxon>Eukaryota</taxon>
        <taxon>Metazoa</taxon>
        <taxon>Ecdysozoa</taxon>
        <taxon>Arthropoda</taxon>
        <taxon>Hexapoda</taxon>
        <taxon>Insecta</taxon>
        <taxon>Pterygota</taxon>
        <taxon>Neoptera</taxon>
        <taxon>Paraneoptera</taxon>
        <taxon>Hemiptera</taxon>
        <taxon>Auchenorrhyncha</taxon>
        <taxon>Fulgoroidea</taxon>
        <taxon>Delphacidae</taxon>
        <taxon>Criomorphinae</taxon>
        <taxon>Laodelphax</taxon>
    </lineage>
</organism>
<dbReference type="STRING" id="195883.A0A482XGD4"/>
<dbReference type="AlphaFoldDB" id="A0A482XGD4"/>
<evidence type="ECO:0008006" key="8">
    <source>
        <dbReference type="Google" id="ProtNLM"/>
    </source>
</evidence>
<protein>
    <recommendedName>
        <fullName evidence="8">Misato Segment II tubulin-like domain-containing protein</fullName>
    </recommendedName>
</protein>
<name>A0A482XGD4_LAOST</name>
<dbReference type="SUPFAM" id="SSF52490">
    <property type="entry name" value="Tubulin nucleotide-binding domain-like"/>
    <property type="match status" value="1"/>
</dbReference>
<dbReference type="FunCoup" id="A0A482XGD4">
    <property type="interactions" value="1094"/>
</dbReference>
<dbReference type="InterPro" id="IPR036525">
    <property type="entry name" value="Tubulin/FtsZ_GTPase_sf"/>
</dbReference>
<dbReference type="Pfam" id="PF14881">
    <property type="entry name" value="Tubulin_3"/>
    <property type="match status" value="1"/>
</dbReference>
<dbReference type="CDD" id="cd06060">
    <property type="entry name" value="misato"/>
    <property type="match status" value="1"/>
</dbReference>
<dbReference type="EMBL" id="QKKF02010319">
    <property type="protein sequence ID" value="RZF44787.1"/>
    <property type="molecule type" value="Genomic_DNA"/>
</dbReference>
<dbReference type="InterPro" id="IPR019605">
    <property type="entry name" value="Misato_II_tubulin-like"/>
</dbReference>
<evidence type="ECO:0000259" key="5">
    <source>
        <dbReference type="Pfam" id="PF14881"/>
    </source>
</evidence>
<comment type="caution">
    <text evidence="6">The sequence shown here is derived from an EMBL/GenBank/DDBJ whole genome shotgun (WGS) entry which is preliminary data.</text>
</comment>
<feature type="domain" description="DML1/Misato tubulin" evidence="5">
    <location>
        <begin position="148"/>
        <end position="217"/>
    </location>
</feature>
<accession>A0A482XGD4</accession>